<accession>A0A4Y8PGX1</accession>
<dbReference type="GO" id="GO:0006094">
    <property type="term" value="P:gluconeogenesis"/>
    <property type="evidence" value="ECO:0007669"/>
    <property type="project" value="InterPro"/>
</dbReference>
<name>A0A4Y8PGX1_9BACT</name>
<reference evidence="10 11" key="1">
    <citation type="submission" date="2016-05" db="EMBL/GenBank/DDBJ databases">
        <title>Diversity and Homogeneity among Thermoacidophilic Verrucomicrobia Methanotrophs Linked with Geographical Origin.</title>
        <authorList>
            <person name="Erikstad H.-A."/>
            <person name="Smestad N.B."/>
            <person name="Ceballos R.M."/>
            <person name="Birkeland N.-K."/>
        </authorList>
    </citation>
    <scope>NUCLEOTIDE SEQUENCE [LARGE SCALE GENOMIC DNA]</scope>
    <source>
        <strain evidence="10 11">Phi</strain>
    </source>
</reference>
<evidence type="ECO:0000256" key="3">
    <source>
        <dbReference type="ARBA" id="ARBA00022723"/>
    </source>
</evidence>
<feature type="binding site" evidence="9">
    <location>
        <position position="239"/>
    </location>
    <ligand>
        <name>substrate</name>
    </ligand>
</feature>
<evidence type="ECO:0000256" key="9">
    <source>
        <dbReference type="PIRSR" id="PIRSR004532-2"/>
    </source>
</evidence>
<evidence type="ECO:0000256" key="2">
    <source>
        <dbReference type="ARBA" id="ARBA00008989"/>
    </source>
</evidence>
<keyword evidence="3 8" id="KW-0479">Metal-binding</keyword>
<dbReference type="SUPFAM" id="SSF56655">
    <property type="entry name" value="Carbohydrate phosphatase"/>
    <property type="match status" value="1"/>
</dbReference>
<comment type="similarity">
    <text evidence="2 7">Belongs to the FBPase class 2 family.</text>
</comment>
<dbReference type="InterPro" id="IPR004464">
    <property type="entry name" value="FBPase_class-2/SBPase"/>
</dbReference>
<dbReference type="EMBL" id="LXQC01000068">
    <property type="protein sequence ID" value="TFE71535.1"/>
    <property type="molecule type" value="Genomic_DNA"/>
</dbReference>
<dbReference type="PANTHER" id="PTHR30447">
    <property type="entry name" value="FRUCTOSE-1,6-BISPHOSPHATASE CLASS 2"/>
    <property type="match status" value="1"/>
</dbReference>
<feature type="binding site" evidence="9">
    <location>
        <begin position="104"/>
        <end position="106"/>
    </location>
    <ligand>
        <name>substrate</name>
    </ligand>
</feature>
<proteinExistence type="inferred from homology"/>
<comment type="caution">
    <text evidence="10">The sequence shown here is derived from an EMBL/GenBank/DDBJ whole genome shotgun (WGS) entry which is preliminary data.</text>
</comment>
<sequence length="367" mass="40339">MKTMESNQVENYPDIERIIQFDFVRATEGAALTVYRWLGRGDKEKADAAASDAIRGMFDLMDIRGEVVIGEGLKDKAPGIFKGEKLGKWSPQAPLYDIAVDPIDGTTNVSKGTGSSLSVIAAASPEPGVECALLDIPCFYVMKLAYGPQVKNYIRSLGVDCLKLTSPVDELLPIIARGLRKRLTDLVVCVLDRPRHERLIKEIRSMGCALRLISDGDVTAAMLPSIPGGSIDVYIGIGGAPEAVLAAAAIKCLGGEIQIMIWPKDEQEKQYLIEQGWGDRLDQIFYTDDLAKGGNIIFCATAITDCPGIPGVRFTDKYAITNSLLMRAKNRTIRKIETYHNLNYKTIRLHSEKGEKWVSVPKSEVFL</sequence>
<evidence type="ECO:0000256" key="5">
    <source>
        <dbReference type="ARBA" id="ARBA00023211"/>
    </source>
</evidence>
<evidence type="ECO:0000313" key="10">
    <source>
        <dbReference type="EMBL" id="TFE71535.1"/>
    </source>
</evidence>
<feature type="binding site" evidence="8">
    <location>
        <position position="101"/>
    </location>
    <ligand>
        <name>Mn(2+)</name>
        <dbReference type="ChEBI" id="CHEBI:29035"/>
        <label>2</label>
    </ligand>
</feature>
<dbReference type="Gene3D" id="3.40.190.90">
    <property type="match status" value="1"/>
</dbReference>
<evidence type="ECO:0000256" key="4">
    <source>
        <dbReference type="ARBA" id="ARBA00022801"/>
    </source>
</evidence>
<dbReference type="GO" id="GO:0005829">
    <property type="term" value="C:cytosol"/>
    <property type="evidence" value="ECO:0007669"/>
    <property type="project" value="TreeGrafter"/>
</dbReference>
<keyword evidence="11" id="KW-1185">Reference proteome</keyword>
<evidence type="ECO:0000313" key="11">
    <source>
        <dbReference type="Proteomes" id="UP000297713"/>
    </source>
</evidence>
<protein>
    <recommendedName>
        <fullName evidence="7">Fructose-1,6-bisphosphatase</fullName>
    </recommendedName>
</protein>
<dbReference type="OrthoDB" id="9779353at2"/>
<keyword evidence="6 7" id="KW-0119">Carbohydrate metabolism</keyword>
<comment type="cofactor">
    <cofactor evidence="8">
        <name>Mn(2+)</name>
        <dbReference type="ChEBI" id="CHEBI:29035"/>
    </cofactor>
</comment>
<feature type="binding site" evidence="8">
    <location>
        <position position="104"/>
    </location>
    <ligand>
        <name>Mn(2+)</name>
        <dbReference type="ChEBI" id="CHEBI:29035"/>
        <label>2</label>
    </ligand>
</feature>
<evidence type="ECO:0000256" key="6">
    <source>
        <dbReference type="ARBA" id="ARBA00023277"/>
    </source>
</evidence>
<organism evidence="10 11">
    <name type="scientific">Methylacidiphilum caldifontis</name>
    <dbReference type="NCBI Taxonomy" id="2795386"/>
    <lineage>
        <taxon>Bacteria</taxon>
        <taxon>Pseudomonadati</taxon>
        <taxon>Verrucomicrobiota</taxon>
        <taxon>Methylacidiphilae</taxon>
        <taxon>Methylacidiphilales</taxon>
        <taxon>Methylacidiphilaceae</taxon>
        <taxon>Methylacidiphilum (ex Ratnadevi et al. 2023)</taxon>
    </lineage>
</organism>
<evidence type="ECO:0000256" key="1">
    <source>
        <dbReference type="ARBA" id="ARBA00001273"/>
    </source>
</evidence>
<dbReference type="PIRSF" id="PIRSF004532">
    <property type="entry name" value="GlpX"/>
    <property type="match status" value="1"/>
</dbReference>
<dbReference type="PANTHER" id="PTHR30447:SF0">
    <property type="entry name" value="FRUCTOSE-1,6-BISPHOSPHATASE 1 CLASS 2-RELATED"/>
    <property type="match status" value="1"/>
</dbReference>
<dbReference type="GO" id="GO:0006071">
    <property type="term" value="P:glycerol metabolic process"/>
    <property type="evidence" value="ECO:0007669"/>
    <property type="project" value="InterPro"/>
</dbReference>
<dbReference type="GO" id="GO:0042132">
    <property type="term" value="F:fructose 1,6-bisphosphate 1-phosphatase activity"/>
    <property type="evidence" value="ECO:0007669"/>
    <property type="project" value="UniProtKB-EC"/>
</dbReference>
<feature type="binding site" evidence="9">
    <location>
        <position position="140"/>
    </location>
    <ligand>
        <name>substrate</name>
    </ligand>
</feature>
<keyword evidence="5 8" id="KW-0464">Manganese</keyword>
<dbReference type="GO" id="GO:0046872">
    <property type="term" value="F:metal ion binding"/>
    <property type="evidence" value="ECO:0007669"/>
    <property type="project" value="UniProtKB-KW"/>
</dbReference>
<gene>
    <name evidence="10" type="ORF">A7Q10_04355</name>
</gene>
<keyword evidence="4" id="KW-0378">Hydrolase</keyword>
<feature type="binding site" evidence="8">
    <location>
        <position position="47"/>
    </location>
    <ligand>
        <name>Mn(2+)</name>
        <dbReference type="ChEBI" id="CHEBI:29035"/>
        <label>1</label>
    </ligand>
</feature>
<feature type="binding site" evidence="9">
    <location>
        <begin position="215"/>
        <end position="217"/>
    </location>
    <ligand>
        <name>substrate</name>
    </ligand>
</feature>
<dbReference type="GO" id="GO:0030388">
    <property type="term" value="P:fructose 1,6-bisphosphate metabolic process"/>
    <property type="evidence" value="ECO:0007669"/>
    <property type="project" value="TreeGrafter"/>
</dbReference>
<evidence type="ECO:0000256" key="8">
    <source>
        <dbReference type="PIRSR" id="PIRSR004532-1"/>
    </source>
</evidence>
<feature type="binding site" evidence="9">
    <location>
        <begin position="193"/>
        <end position="195"/>
    </location>
    <ligand>
        <name>substrate</name>
    </ligand>
</feature>
<comment type="catalytic activity">
    <reaction evidence="1">
        <text>beta-D-fructose 1,6-bisphosphate + H2O = beta-D-fructose 6-phosphate + phosphate</text>
        <dbReference type="Rhea" id="RHEA:11064"/>
        <dbReference type="ChEBI" id="CHEBI:15377"/>
        <dbReference type="ChEBI" id="CHEBI:32966"/>
        <dbReference type="ChEBI" id="CHEBI:43474"/>
        <dbReference type="ChEBI" id="CHEBI:57634"/>
        <dbReference type="EC" id="3.1.3.11"/>
    </reaction>
</comment>
<dbReference type="Proteomes" id="UP000297713">
    <property type="component" value="Unassembled WGS sequence"/>
</dbReference>
<dbReference type="Gene3D" id="3.30.540.10">
    <property type="entry name" value="Fructose-1,6-Bisphosphatase, subunit A, domain 1"/>
    <property type="match status" value="1"/>
</dbReference>
<dbReference type="Pfam" id="PF03320">
    <property type="entry name" value="FBPase_glpX"/>
    <property type="match status" value="1"/>
</dbReference>
<dbReference type="AlphaFoldDB" id="A0A4Y8PGX1"/>
<feature type="binding site" evidence="8">
    <location>
        <position position="71"/>
    </location>
    <ligand>
        <name>Mn(2+)</name>
        <dbReference type="ChEBI" id="CHEBI:29035"/>
        <label>1</label>
    </ligand>
</feature>
<feature type="binding site" evidence="8">
    <location>
        <position position="242"/>
    </location>
    <ligand>
        <name>Mn(2+)</name>
        <dbReference type="ChEBI" id="CHEBI:29035"/>
        <label>2</label>
    </ligand>
</feature>
<dbReference type="NCBIfam" id="TIGR00330">
    <property type="entry name" value="glpX"/>
    <property type="match status" value="1"/>
</dbReference>
<evidence type="ECO:0000256" key="7">
    <source>
        <dbReference type="PIRNR" id="PIRNR004532"/>
    </source>
</evidence>